<dbReference type="Pfam" id="PF13505">
    <property type="entry name" value="OMP_b-brl"/>
    <property type="match status" value="1"/>
</dbReference>
<keyword evidence="4 6" id="KW-0732">Signal</keyword>
<dbReference type="Gene3D" id="2.40.160.20">
    <property type="match status" value="1"/>
</dbReference>
<evidence type="ECO:0000313" key="8">
    <source>
        <dbReference type="EMBL" id="CAI3925859.1"/>
    </source>
</evidence>
<gene>
    <name evidence="8" type="ORF">R83534S58_LOCUS224</name>
</gene>
<protein>
    <submittedName>
        <fullName evidence="8">Opacity protein LomR and related surface antigens (LomR) (PDB:1Q9F)</fullName>
    </submittedName>
</protein>
<dbReference type="SUPFAM" id="SSF56925">
    <property type="entry name" value="OMPA-like"/>
    <property type="match status" value="1"/>
</dbReference>
<dbReference type="InterPro" id="IPR027385">
    <property type="entry name" value="Beta-barrel_OMP"/>
</dbReference>
<comment type="caution">
    <text evidence="8">The sequence shown here is derived from an EMBL/GenBank/DDBJ whole genome shotgun (WGS) entry which is preliminary data.</text>
</comment>
<sequence>MFKKYLLLVAGMICVTTTSFAIDNKHSGFYITGKVGASVLQQKNQKYIERYQRYDYETETRFNQTYYGKSGGTHTNARLGGGIAVGYNFDNRFNVPVRAEIDVMARMGDSSNYLRERQSLRYSWLEGRSDYENKINNKVQLNTFMFNGFYDFKNESAFTPYLMAGVGLASFKHTSQPTVSYTDYDTSNQMTGYYKNGIKGSRTTNNFAWNAGAGVRYKINEDFDLDFSYRYLGAGKSSLTTWRQPASTYYLGRHEKSKIKVVTQDIMLGITYNF</sequence>
<comment type="subcellular location">
    <subcellularLocation>
        <location evidence="1">Cell outer membrane</location>
        <topology evidence="1">Multi-pass membrane protein</topology>
    </subcellularLocation>
</comment>
<dbReference type="PANTHER" id="PTHR35892">
    <property type="entry name" value="OUTER MEMBRANE PROTEIN PAGN-RELATED"/>
    <property type="match status" value="1"/>
</dbReference>
<reference evidence="8" key="1">
    <citation type="submission" date="2022-10" db="EMBL/GenBank/DDBJ databases">
        <authorList>
            <person name="Botero Cardona J."/>
        </authorList>
    </citation>
    <scope>NUCLEOTIDE SEQUENCE</scope>
    <source>
        <strain evidence="8">R-83534</strain>
    </source>
</reference>
<feature type="domain" description="Outer membrane protein beta-barrel" evidence="7">
    <location>
        <begin position="8"/>
        <end position="274"/>
    </location>
</feature>
<keyword evidence="5" id="KW-0472">Membrane</keyword>
<name>A0ABM9HJ92_9PROT</name>
<proteinExistence type="predicted"/>
<keyword evidence="3" id="KW-0812">Transmembrane</keyword>
<evidence type="ECO:0000256" key="6">
    <source>
        <dbReference type="SAM" id="SignalP"/>
    </source>
</evidence>
<feature type="signal peptide" evidence="6">
    <location>
        <begin position="1"/>
        <end position="21"/>
    </location>
</feature>
<dbReference type="RefSeq" id="WP_034337329.1">
    <property type="nucleotide sequence ID" value="NZ_CAMXCH010000001.1"/>
</dbReference>
<evidence type="ECO:0000259" key="7">
    <source>
        <dbReference type="Pfam" id="PF13505"/>
    </source>
</evidence>
<evidence type="ECO:0000256" key="3">
    <source>
        <dbReference type="ARBA" id="ARBA00022692"/>
    </source>
</evidence>
<evidence type="ECO:0000313" key="9">
    <source>
        <dbReference type="Proteomes" id="UP001154272"/>
    </source>
</evidence>
<dbReference type="InterPro" id="IPR051723">
    <property type="entry name" value="Bact_OM_Invasion-Related"/>
</dbReference>
<accession>A0ABM9HJ92</accession>
<feature type="chain" id="PRO_5046649048" evidence="6">
    <location>
        <begin position="22"/>
        <end position="274"/>
    </location>
</feature>
<organism evidence="8 9">
    <name type="scientific">Commensalibacter papalotli</name>
    <name type="common">ex Botero et al. 2024</name>
    <dbReference type="NCBI Taxonomy" id="2972766"/>
    <lineage>
        <taxon>Bacteria</taxon>
        <taxon>Pseudomonadati</taxon>
        <taxon>Pseudomonadota</taxon>
        <taxon>Alphaproteobacteria</taxon>
        <taxon>Acetobacterales</taxon>
        <taxon>Acetobacteraceae</taxon>
    </lineage>
</organism>
<evidence type="ECO:0000256" key="4">
    <source>
        <dbReference type="ARBA" id="ARBA00022729"/>
    </source>
</evidence>
<keyword evidence="2" id="KW-1134">Transmembrane beta strand</keyword>
<keyword evidence="9" id="KW-1185">Reference proteome</keyword>
<evidence type="ECO:0000256" key="1">
    <source>
        <dbReference type="ARBA" id="ARBA00004571"/>
    </source>
</evidence>
<evidence type="ECO:0000256" key="5">
    <source>
        <dbReference type="ARBA" id="ARBA00023136"/>
    </source>
</evidence>
<dbReference type="InterPro" id="IPR011250">
    <property type="entry name" value="OMP/PagP_B-barrel"/>
</dbReference>
<dbReference type="PANTHER" id="PTHR35892:SF2">
    <property type="entry name" value="OUTER MEMBRANE PROTEIN PAGN"/>
    <property type="match status" value="1"/>
</dbReference>
<evidence type="ECO:0000256" key="2">
    <source>
        <dbReference type="ARBA" id="ARBA00022452"/>
    </source>
</evidence>
<dbReference type="EMBL" id="CAMXCH010000001">
    <property type="protein sequence ID" value="CAI3925859.1"/>
    <property type="molecule type" value="Genomic_DNA"/>
</dbReference>
<dbReference type="Proteomes" id="UP001154272">
    <property type="component" value="Unassembled WGS sequence"/>
</dbReference>